<reference evidence="2 3" key="1">
    <citation type="submission" date="2014-02" db="EMBL/GenBank/DDBJ databases">
        <authorList>
            <person name="Bateh S."/>
            <person name="Bernal D."/>
            <person name="Debose F."/>
            <person name="Kujala R."/>
            <person name="Lamas N."/>
            <person name="Menkis M."/>
            <person name="Romero R."/>
            <person name="Schrull J."/>
            <person name="Sharma S."/>
            <person name="Sidronio T."/>
            <person name="Solanki D."/>
            <person name="Swartout D."/>
            <person name="Venero M."/>
            <person name="Vijayan A."/>
            <person name="Wang J.-S."/>
            <person name="Yakovenko A."/>
            <person name="Sabo J.L."/>
            <person name="Braun E.L."/>
            <person name="Barbazuk W.B."/>
            <person name="Buck G.A."/>
            <person name="Campbell R."/>
            <person name="Carvalho M.R."/>
            <person name="Duckworth R.A."/>
            <person name="Dunn T."/>
            <person name="Halpern C."/>
            <person name="Johnson A."/>
            <person name="Kiflezghi M.G."/>
            <person name="Lee V."/>
            <person name="Loviza R.A."/>
            <person name="Serrano M.G."/>
            <person name="Shah Z.V."/>
            <person name="Sharma K."/>
            <person name="Voegtly L.J."/>
            <person name="Walstead R."/>
            <person name="Wang Y.P."/>
            <person name="Bradley K.W."/>
            <person name="Clarke D.Q."/>
            <person name="Barker L.P."/>
            <person name="Bailey C."/>
            <person name="Asai D.J."/>
            <person name="Bowman C.A."/>
            <person name="Russell D.A."/>
            <person name="Pope W.H."/>
            <person name="Jacobs-Sera D."/>
            <person name="Hendrix R.W."/>
            <person name="Hatfull G.F."/>
        </authorList>
    </citation>
    <scope>NUCLEOTIDE SEQUENCE [LARGE SCALE GENOMIC DNA]</scope>
</reference>
<dbReference type="Proteomes" id="UP000024441">
    <property type="component" value="Segment"/>
</dbReference>
<keyword evidence="1" id="KW-0175">Coiled coil</keyword>
<organism evidence="2 3">
    <name type="scientific">Mycobacterium phage Bernal13</name>
    <dbReference type="NCBI Taxonomy" id="1486424"/>
    <lineage>
        <taxon>Viruses</taxon>
        <taxon>Duplodnaviria</taxon>
        <taxon>Heunggongvirae</taxon>
        <taxon>Uroviricota</taxon>
        <taxon>Caudoviricetes</taxon>
        <taxon>Bernalvirus</taxon>
        <taxon>Bernalvirus bernal13</taxon>
    </lineage>
</organism>
<evidence type="ECO:0000256" key="1">
    <source>
        <dbReference type="SAM" id="Coils"/>
    </source>
</evidence>
<name>A0A023W738_9CAUD</name>
<accession>A0A023W738</accession>
<dbReference type="KEGG" id="vg:19488323"/>
<evidence type="ECO:0000313" key="3">
    <source>
        <dbReference type="Proteomes" id="UP000024441"/>
    </source>
</evidence>
<dbReference type="GeneID" id="19488323"/>
<dbReference type="OrthoDB" id="16096at10239"/>
<dbReference type="EMBL" id="KJ510413">
    <property type="protein sequence ID" value="AHY26932.1"/>
    <property type="molecule type" value="Genomic_DNA"/>
</dbReference>
<sequence length="351" mass="39669">MAAGFFVAPPHRKALNVMTSRRRNLDLGQLSPRLLELSAKTNKVPPYQVTDKIEIRQTRHRRDELAESWTQIAMCQAQLRNILKEVSTPAPEAPADDATDEQRAQYEAELAEWTAKMQELEARSAEVREQSDAATERYNRAFFGPDYDAIMELTADWDPEVFDAFVADVNAHFLAGVNPPPDGTNEDGQVVDADEAGKSAVILDLIENYWDQIEMDMFDRGFDARDWIRGTKPWDQFLTYCTGLANTKGSRLRAAQLADDRHLADVERQLERQKSLGVAADRPSMDGFTDEVEAIYNLSDDIRLLTRVVAKSNQPTSWPSFRLRPEQPADRVKARKKTYGLAQIARILKGG</sequence>
<gene>
    <name evidence="2" type="primary">16</name>
    <name evidence="2" type="ORF">PBI_BERNAL13_16</name>
</gene>
<keyword evidence="3" id="KW-1185">Reference proteome</keyword>
<protein>
    <submittedName>
        <fullName evidence="2">Tail assembly chaperone</fullName>
    </submittedName>
</protein>
<dbReference type="RefSeq" id="YP_009031142.1">
    <property type="nucleotide sequence ID" value="NC_024135.1"/>
</dbReference>
<feature type="coiled-coil region" evidence="1">
    <location>
        <begin position="103"/>
        <end position="137"/>
    </location>
</feature>
<evidence type="ECO:0000313" key="2">
    <source>
        <dbReference type="EMBL" id="AHY26932.1"/>
    </source>
</evidence>
<proteinExistence type="predicted"/>